<feature type="region of interest" description="Disordered" evidence="1">
    <location>
        <begin position="51"/>
        <end position="87"/>
    </location>
</feature>
<proteinExistence type="predicted"/>
<keyword evidence="3" id="KW-1185">Reference proteome</keyword>
<organism evidence="2 3">
    <name type="scientific">Blyttiomyces helicus</name>
    <dbReference type="NCBI Taxonomy" id="388810"/>
    <lineage>
        <taxon>Eukaryota</taxon>
        <taxon>Fungi</taxon>
        <taxon>Fungi incertae sedis</taxon>
        <taxon>Chytridiomycota</taxon>
        <taxon>Chytridiomycota incertae sedis</taxon>
        <taxon>Chytridiomycetes</taxon>
        <taxon>Chytridiomycetes incertae sedis</taxon>
        <taxon>Blyttiomyces</taxon>
    </lineage>
</organism>
<protein>
    <submittedName>
        <fullName evidence="2">Uncharacterized protein</fullName>
    </submittedName>
</protein>
<dbReference type="AlphaFoldDB" id="A0A4P9WM64"/>
<feature type="compositionally biased region" description="Gly residues" evidence="1">
    <location>
        <begin position="16"/>
        <end position="31"/>
    </location>
</feature>
<feature type="region of interest" description="Disordered" evidence="1">
    <location>
        <begin position="1"/>
        <end position="38"/>
    </location>
</feature>
<evidence type="ECO:0000313" key="3">
    <source>
        <dbReference type="Proteomes" id="UP000269721"/>
    </source>
</evidence>
<reference evidence="3" key="1">
    <citation type="journal article" date="2018" name="Nat. Microbiol.">
        <title>Leveraging single-cell genomics to expand the fungal tree of life.</title>
        <authorList>
            <person name="Ahrendt S.R."/>
            <person name="Quandt C.A."/>
            <person name="Ciobanu D."/>
            <person name="Clum A."/>
            <person name="Salamov A."/>
            <person name="Andreopoulos B."/>
            <person name="Cheng J.F."/>
            <person name="Woyke T."/>
            <person name="Pelin A."/>
            <person name="Henrissat B."/>
            <person name="Reynolds N.K."/>
            <person name="Benny G.L."/>
            <person name="Smith M.E."/>
            <person name="James T.Y."/>
            <person name="Grigoriev I.V."/>
        </authorList>
    </citation>
    <scope>NUCLEOTIDE SEQUENCE [LARGE SCALE GENOMIC DNA]</scope>
</reference>
<gene>
    <name evidence="2" type="ORF">BDK51DRAFT_27613</name>
</gene>
<dbReference type="Proteomes" id="UP000269721">
    <property type="component" value="Unassembled WGS sequence"/>
</dbReference>
<accession>A0A4P9WM64</accession>
<evidence type="ECO:0000256" key="1">
    <source>
        <dbReference type="SAM" id="MobiDB-lite"/>
    </source>
</evidence>
<dbReference type="EMBL" id="KZ994714">
    <property type="protein sequence ID" value="RKO92260.1"/>
    <property type="molecule type" value="Genomic_DNA"/>
</dbReference>
<evidence type="ECO:0000313" key="2">
    <source>
        <dbReference type="EMBL" id="RKO92260.1"/>
    </source>
</evidence>
<name>A0A4P9WM64_9FUNG</name>
<sequence length="152" mass="16103">MLKDPTLRNRSSAGVWQGGQKGKVGSSGSGRGWRRASVQKAIGEHKVARVDSAPSLYGSRPQQWHEACDESATSRQGSGAGGGRPVTRLSSAIVRQEGFLGSLSFPCGHRYGDSQMAFYFAGTMDRQQISQNLLLGGAGGRGFGRESDREGG</sequence>